<proteinExistence type="predicted"/>
<organism evidence="2 3">
    <name type="scientific">Brevundimonas aurantiaca</name>
    <dbReference type="NCBI Taxonomy" id="74316"/>
    <lineage>
        <taxon>Bacteria</taxon>
        <taxon>Pseudomonadati</taxon>
        <taxon>Pseudomonadota</taxon>
        <taxon>Alphaproteobacteria</taxon>
        <taxon>Caulobacterales</taxon>
        <taxon>Caulobacteraceae</taxon>
        <taxon>Brevundimonas</taxon>
    </lineage>
</organism>
<gene>
    <name evidence="2" type="ORF">GGQ93_000656</name>
</gene>
<dbReference type="GeneID" id="88839725"/>
<dbReference type="Pfam" id="PF13801">
    <property type="entry name" value="Metal_resist"/>
    <property type="match status" value="1"/>
</dbReference>
<dbReference type="EMBL" id="JACHOQ010000001">
    <property type="protein sequence ID" value="MBB5738965.1"/>
    <property type="molecule type" value="Genomic_DNA"/>
</dbReference>
<sequence length="173" mass="18355">MSGRGLKIALAVSVALNLFALAGGVAFAVSRAKVDQHVAEQRQPGRAGGFRALVAELSPETRREVRARMRAVALSARPDFDAAREARRQAVEAARQPQMNPERVQALLNDSRAAEMRGRARLEGGAIAILGALDVEDRRIMADILARKGPGAGRADRPAGEGPPPPEAGDVPR</sequence>
<name>A0A7W9C4N8_9CAUL</name>
<evidence type="ECO:0000313" key="3">
    <source>
        <dbReference type="Proteomes" id="UP000527324"/>
    </source>
</evidence>
<feature type="region of interest" description="Disordered" evidence="1">
    <location>
        <begin position="147"/>
        <end position="173"/>
    </location>
</feature>
<keyword evidence="3" id="KW-1185">Reference proteome</keyword>
<protein>
    <submittedName>
        <fullName evidence="2">Putative membrane protein</fullName>
    </submittedName>
</protein>
<dbReference type="AlphaFoldDB" id="A0A7W9C4N8"/>
<evidence type="ECO:0000256" key="1">
    <source>
        <dbReference type="SAM" id="MobiDB-lite"/>
    </source>
</evidence>
<comment type="caution">
    <text evidence="2">The sequence shown here is derived from an EMBL/GenBank/DDBJ whole genome shotgun (WGS) entry which is preliminary data.</text>
</comment>
<evidence type="ECO:0000313" key="2">
    <source>
        <dbReference type="EMBL" id="MBB5738965.1"/>
    </source>
</evidence>
<accession>A0A7W9C4N8</accession>
<dbReference type="RefSeq" id="WP_054766674.1">
    <property type="nucleotide sequence ID" value="NZ_CAJFZW010000008.1"/>
</dbReference>
<dbReference type="InterPro" id="IPR025961">
    <property type="entry name" value="Metal_resist"/>
</dbReference>
<reference evidence="2 3" key="1">
    <citation type="submission" date="2020-08" db="EMBL/GenBank/DDBJ databases">
        <title>Genomic Encyclopedia of Type Strains, Phase IV (KMG-IV): sequencing the most valuable type-strain genomes for metagenomic binning, comparative biology and taxonomic classification.</title>
        <authorList>
            <person name="Goeker M."/>
        </authorList>
    </citation>
    <scope>NUCLEOTIDE SEQUENCE [LARGE SCALE GENOMIC DNA]</scope>
    <source>
        <strain evidence="2 3">DSM 4731</strain>
    </source>
</reference>
<dbReference type="Proteomes" id="UP000527324">
    <property type="component" value="Unassembled WGS sequence"/>
</dbReference>